<evidence type="ECO:0000313" key="2">
    <source>
        <dbReference type="EMBL" id="GAA0738684.1"/>
    </source>
</evidence>
<dbReference type="Proteomes" id="UP001501510">
    <property type="component" value="Unassembled WGS sequence"/>
</dbReference>
<dbReference type="RefSeq" id="WP_343760634.1">
    <property type="nucleotide sequence ID" value="NZ_BAAACG010000008.1"/>
</dbReference>
<dbReference type="InterPro" id="IPR037523">
    <property type="entry name" value="VOC_core"/>
</dbReference>
<dbReference type="PANTHER" id="PTHR33993:SF2">
    <property type="entry name" value="VOC DOMAIN-CONTAINING PROTEIN"/>
    <property type="match status" value="1"/>
</dbReference>
<dbReference type="CDD" id="cd06587">
    <property type="entry name" value="VOC"/>
    <property type="match status" value="1"/>
</dbReference>
<name>A0ABN1JFT3_9CLOT</name>
<dbReference type="EMBL" id="BAAACG010000008">
    <property type="protein sequence ID" value="GAA0738684.1"/>
    <property type="molecule type" value="Genomic_DNA"/>
</dbReference>
<keyword evidence="3" id="KW-1185">Reference proteome</keyword>
<proteinExistence type="predicted"/>
<dbReference type="PROSITE" id="PS51819">
    <property type="entry name" value="VOC"/>
    <property type="match status" value="1"/>
</dbReference>
<reference evidence="2 3" key="1">
    <citation type="journal article" date="2019" name="Int. J. Syst. Evol. Microbiol.">
        <title>The Global Catalogue of Microorganisms (GCM) 10K type strain sequencing project: providing services to taxonomists for standard genome sequencing and annotation.</title>
        <authorList>
            <consortium name="The Broad Institute Genomics Platform"/>
            <consortium name="The Broad Institute Genome Sequencing Center for Infectious Disease"/>
            <person name="Wu L."/>
            <person name="Ma J."/>
        </authorList>
    </citation>
    <scope>NUCLEOTIDE SEQUENCE [LARGE SCALE GENOMIC DNA]</scope>
    <source>
        <strain evidence="2 3">JCM 1407</strain>
    </source>
</reference>
<evidence type="ECO:0000259" key="1">
    <source>
        <dbReference type="PROSITE" id="PS51819"/>
    </source>
</evidence>
<dbReference type="InterPro" id="IPR052164">
    <property type="entry name" value="Anthracycline_SecMetBiosynth"/>
</dbReference>
<dbReference type="InterPro" id="IPR004360">
    <property type="entry name" value="Glyas_Fos-R_dOase_dom"/>
</dbReference>
<gene>
    <name evidence="2" type="ORF">GCM10008906_16400</name>
</gene>
<dbReference type="PANTHER" id="PTHR33993">
    <property type="entry name" value="GLYOXALASE-RELATED"/>
    <property type="match status" value="1"/>
</dbReference>
<organism evidence="2 3">
    <name type="scientific">Clostridium oceanicum</name>
    <dbReference type="NCBI Taxonomy" id="1543"/>
    <lineage>
        <taxon>Bacteria</taxon>
        <taxon>Bacillati</taxon>
        <taxon>Bacillota</taxon>
        <taxon>Clostridia</taxon>
        <taxon>Eubacteriales</taxon>
        <taxon>Clostridiaceae</taxon>
        <taxon>Clostridium</taxon>
    </lineage>
</organism>
<accession>A0ABN1JFT3</accession>
<feature type="domain" description="VOC" evidence="1">
    <location>
        <begin position="6"/>
        <end position="118"/>
    </location>
</feature>
<dbReference type="InterPro" id="IPR029068">
    <property type="entry name" value="Glyas_Bleomycin-R_OHBP_Dase"/>
</dbReference>
<dbReference type="Pfam" id="PF00903">
    <property type="entry name" value="Glyoxalase"/>
    <property type="match status" value="1"/>
</dbReference>
<dbReference type="SUPFAM" id="SSF54593">
    <property type="entry name" value="Glyoxalase/Bleomycin resistance protein/Dihydroxybiphenyl dioxygenase"/>
    <property type="match status" value="1"/>
</dbReference>
<evidence type="ECO:0000313" key="3">
    <source>
        <dbReference type="Proteomes" id="UP001501510"/>
    </source>
</evidence>
<dbReference type="Gene3D" id="3.10.180.10">
    <property type="entry name" value="2,3-Dihydroxybiphenyl 1,2-Dioxygenase, domain 1"/>
    <property type="match status" value="1"/>
</dbReference>
<sequence>MKLEMKLNSLYICVKDMKRAIDFYEELFEKKVSIEDEVFSIFNLDGFRFCLFDNSKVDEKVTWGDNCLPSFQVNDMDKLIEKLTELKIKIVYPRAKIKDNWVLEFKDSEGNDIEVYSRIK</sequence>
<protein>
    <submittedName>
        <fullName evidence="2">VOC family protein</fullName>
    </submittedName>
</protein>
<comment type="caution">
    <text evidence="2">The sequence shown here is derived from an EMBL/GenBank/DDBJ whole genome shotgun (WGS) entry which is preliminary data.</text>
</comment>